<gene>
    <name evidence="2" type="ORF">FH972_019121</name>
</gene>
<dbReference type="AlphaFoldDB" id="A0A5N6RP70"/>
<dbReference type="Pfam" id="PF00067">
    <property type="entry name" value="p450"/>
    <property type="match status" value="1"/>
</dbReference>
<dbReference type="Proteomes" id="UP000327013">
    <property type="component" value="Chromosome 8"/>
</dbReference>
<dbReference type="SUPFAM" id="SSF48264">
    <property type="entry name" value="Cytochrome P450"/>
    <property type="match status" value="1"/>
</dbReference>
<proteinExistence type="predicted"/>
<feature type="region of interest" description="Disordered" evidence="1">
    <location>
        <begin position="317"/>
        <end position="342"/>
    </location>
</feature>
<feature type="compositionally biased region" description="Basic residues" evidence="1">
    <location>
        <begin position="329"/>
        <end position="342"/>
    </location>
</feature>
<dbReference type="PRINTS" id="PR00463">
    <property type="entry name" value="EP450I"/>
</dbReference>
<protein>
    <recommendedName>
        <fullName evidence="4">Cytochrome P450</fullName>
    </recommendedName>
</protein>
<dbReference type="GO" id="GO:0005506">
    <property type="term" value="F:iron ion binding"/>
    <property type="evidence" value="ECO:0007669"/>
    <property type="project" value="InterPro"/>
</dbReference>
<sequence length="342" mass="38922">MAFMDLLILFLAFLFLRFWWCRWSVTGGGSKNLPPGPPGWPILGNLGQLILQRRHFVFAVRDLRKKYGPIFTMQMGQRTLVIVTSVELIHEAMVQRGPTFASRPEDSPIRLLFSVGKCAINLAEYGLLWRTLRRNFVTELINPTRVKQCGWIRKWVMENHINRLEREASEKGFIEAMSNCRLTICSILICLCFGAKISEDEIKKIESVLKDVMLITSPKLPDFLPVLTPLFHKQLKEAKALRNKQLECLVPLMRNRKAFVESGGNGGPKMASPVGAAYIDSLYGLEAPGRGKLGEERRNRHERYYFGVGFASLGARSGDSRKAVQGNRGARRQRWGHHGKRR</sequence>
<organism evidence="2 3">
    <name type="scientific">Carpinus fangiana</name>
    <dbReference type="NCBI Taxonomy" id="176857"/>
    <lineage>
        <taxon>Eukaryota</taxon>
        <taxon>Viridiplantae</taxon>
        <taxon>Streptophyta</taxon>
        <taxon>Embryophyta</taxon>
        <taxon>Tracheophyta</taxon>
        <taxon>Spermatophyta</taxon>
        <taxon>Magnoliopsida</taxon>
        <taxon>eudicotyledons</taxon>
        <taxon>Gunneridae</taxon>
        <taxon>Pentapetalae</taxon>
        <taxon>rosids</taxon>
        <taxon>fabids</taxon>
        <taxon>Fagales</taxon>
        <taxon>Betulaceae</taxon>
        <taxon>Carpinus</taxon>
    </lineage>
</organism>
<evidence type="ECO:0000313" key="2">
    <source>
        <dbReference type="EMBL" id="KAE8124216.1"/>
    </source>
</evidence>
<dbReference type="InterPro" id="IPR036396">
    <property type="entry name" value="Cyt_P450_sf"/>
</dbReference>
<name>A0A5N6RP70_9ROSI</name>
<dbReference type="InterPro" id="IPR002401">
    <property type="entry name" value="Cyt_P450_E_grp-I"/>
</dbReference>
<evidence type="ECO:0008006" key="4">
    <source>
        <dbReference type="Google" id="ProtNLM"/>
    </source>
</evidence>
<dbReference type="GO" id="GO:0016705">
    <property type="term" value="F:oxidoreductase activity, acting on paired donors, with incorporation or reduction of molecular oxygen"/>
    <property type="evidence" value="ECO:0007669"/>
    <property type="project" value="InterPro"/>
</dbReference>
<evidence type="ECO:0000313" key="3">
    <source>
        <dbReference type="Proteomes" id="UP000327013"/>
    </source>
</evidence>
<dbReference type="GO" id="GO:0004497">
    <property type="term" value="F:monooxygenase activity"/>
    <property type="evidence" value="ECO:0007669"/>
    <property type="project" value="InterPro"/>
</dbReference>
<reference evidence="2 3" key="1">
    <citation type="submission" date="2019-06" db="EMBL/GenBank/DDBJ databases">
        <title>A chromosomal-level reference genome of Carpinus fangiana (Coryloideae, Betulaceae).</title>
        <authorList>
            <person name="Yang X."/>
            <person name="Wang Z."/>
            <person name="Zhang L."/>
            <person name="Hao G."/>
            <person name="Liu J."/>
            <person name="Yang Y."/>
        </authorList>
    </citation>
    <scope>NUCLEOTIDE SEQUENCE [LARGE SCALE GENOMIC DNA]</scope>
    <source>
        <strain evidence="2">Cfa_2016G</strain>
        <tissue evidence="2">Leaf</tissue>
    </source>
</reference>
<dbReference type="InterPro" id="IPR001128">
    <property type="entry name" value="Cyt_P450"/>
</dbReference>
<evidence type="ECO:0000256" key="1">
    <source>
        <dbReference type="SAM" id="MobiDB-lite"/>
    </source>
</evidence>
<accession>A0A5N6RP70</accession>
<keyword evidence="3" id="KW-1185">Reference proteome</keyword>
<dbReference type="PANTHER" id="PTHR24299:SF14">
    <property type="entry name" value="OS10G0514300 PROTEIN"/>
    <property type="match status" value="1"/>
</dbReference>
<dbReference type="PANTHER" id="PTHR24299">
    <property type="entry name" value="CYTOCHROME P450 FAMILY 1"/>
    <property type="match status" value="1"/>
</dbReference>
<dbReference type="GO" id="GO:0020037">
    <property type="term" value="F:heme binding"/>
    <property type="evidence" value="ECO:0007669"/>
    <property type="project" value="InterPro"/>
</dbReference>
<dbReference type="EMBL" id="CM017328">
    <property type="protein sequence ID" value="KAE8124216.1"/>
    <property type="molecule type" value="Genomic_DNA"/>
</dbReference>
<dbReference type="OrthoDB" id="1470350at2759"/>
<dbReference type="Gene3D" id="1.10.630.10">
    <property type="entry name" value="Cytochrome P450"/>
    <property type="match status" value="1"/>
</dbReference>